<name>A0ABU1AY18_9BACT</name>
<gene>
    <name evidence="2" type="ORF">QEH52_16135</name>
</gene>
<accession>A0ABU1AY18</accession>
<reference evidence="2 3" key="1">
    <citation type="submission" date="2023-04" db="EMBL/GenBank/DDBJ databases">
        <title>A novel bacteria isolated from coastal sediment.</title>
        <authorList>
            <person name="Liu X.-J."/>
            <person name="Du Z.-J."/>
        </authorList>
    </citation>
    <scope>NUCLEOTIDE SEQUENCE [LARGE SCALE GENOMIC DNA]</scope>
    <source>
        <strain evidence="2 3">SDUM461003</strain>
    </source>
</reference>
<evidence type="ECO:0000313" key="3">
    <source>
        <dbReference type="Proteomes" id="UP001225316"/>
    </source>
</evidence>
<dbReference type="EMBL" id="JARXHW010000050">
    <property type="protein sequence ID" value="MDQ8209055.1"/>
    <property type="molecule type" value="Genomic_DNA"/>
</dbReference>
<dbReference type="NCBIfam" id="TIGR02595">
    <property type="entry name" value="PEP_CTERM"/>
    <property type="match status" value="1"/>
</dbReference>
<keyword evidence="1" id="KW-0732">Signal</keyword>
<comment type="caution">
    <text evidence="2">The sequence shown here is derived from an EMBL/GenBank/DDBJ whole genome shotgun (WGS) entry which is preliminary data.</text>
</comment>
<keyword evidence="3" id="KW-1185">Reference proteome</keyword>
<protein>
    <submittedName>
        <fullName evidence="2">PEP-CTERM sorting domain-containing protein</fullName>
    </submittedName>
</protein>
<feature type="signal peptide" evidence="1">
    <location>
        <begin position="1"/>
        <end position="22"/>
    </location>
</feature>
<evidence type="ECO:0000256" key="1">
    <source>
        <dbReference type="SAM" id="SignalP"/>
    </source>
</evidence>
<evidence type="ECO:0000313" key="2">
    <source>
        <dbReference type="EMBL" id="MDQ8209055.1"/>
    </source>
</evidence>
<dbReference type="InterPro" id="IPR013424">
    <property type="entry name" value="Ice-binding_C"/>
</dbReference>
<feature type="chain" id="PRO_5046706742" evidence="1">
    <location>
        <begin position="23"/>
        <end position="241"/>
    </location>
</feature>
<sequence length="241" mass="24854">MKSFPSLLAASSAVLLSTAAHATTLAFWDVWADDTDSSIAADFTFGAFEASISYDESRINTGFGSNDTTFGTLAGPASTAGGALLVRGLAGYTVELNLTNNTTSAYQIDTLNFDFSARSGGDGTSFTGFDIVYTSGSLGATETLVGSATGVPVGGNLVDSSDFDFDLSTNLADTILGVGESALFTVTFRDNIHAYSDSGNNVSAIFDNVAFTGTSVVPEPSSFALLSGCLALGAVMIRRRR</sequence>
<proteinExistence type="predicted"/>
<dbReference type="RefSeq" id="WP_308951832.1">
    <property type="nucleotide sequence ID" value="NZ_JARXHW010000050.1"/>
</dbReference>
<organism evidence="2 3">
    <name type="scientific">Thalassobacterium maritimum</name>
    <dbReference type="NCBI Taxonomy" id="3041265"/>
    <lineage>
        <taxon>Bacteria</taxon>
        <taxon>Pseudomonadati</taxon>
        <taxon>Verrucomicrobiota</taxon>
        <taxon>Opitutia</taxon>
        <taxon>Puniceicoccales</taxon>
        <taxon>Coraliomargaritaceae</taxon>
        <taxon>Thalassobacterium</taxon>
    </lineage>
</organism>
<dbReference type="Proteomes" id="UP001225316">
    <property type="component" value="Unassembled WGS sequence"/>
</dbReference>